<dbReference type="Proteomes" id="UP001524570">
    <property type="component" value="Unassembled WGS sequence"/>
</dbReference>
<reference evidence="1 2" key="1">
    <citation type="submission" date="2022-07" db="EMBL/GenBank/DDBJ databases">
        <title>Methylomonas rivi sp. nov., Methylomonas rosea sp. nov., Methylomonas aureus sp. nov. and Methylomonas subterranea sp. nov., four novel methanotrophs isolated from a freshwater creek and the deep terrestrial subsurface.</title>
        <authorList>
            <person name="Abin C."/>
            <person name="Sankaranarayanan K."/>
            <person name="Garner C."/>
            <person name="Sindelar R."/>
            <person name="Kotary K."/>
            <person name="Garner R."/>
            <person name="Barclay S."/>
            <person name="Lawson P."/>
            <person name="Krumholz L."/>
        </authorList>
    </citation>
    <scope>NUCLEOTIDE SEQUENCE [LARGE SCALE GENOMIC DNA]</scope>
    <source>
        <strain evidence="1 2">WSC-7</strain>
    </source>
</reference>
<accession>A0ABT1TW29</accession>
<evidence type="ECO:0000313" key="1">
    <source>
        <dbReference type="EMBL" id="MCQ8118976.1"/>
    </source>
</evidence>
<keyword evidence="2" id="KW-1185">Reference proteome</keyword>
<proteinExistence type="predicted"/>
<protein>
    <submittedName>
        <fullName evidence="1">Uncharacterized protein</fullName>
    </submittedName>
</protein>
<comment type="caution">
    <text evidence="1">The sequence shown here is derived from an EMBL/GenBank/DDBJ whole genome shotgun (WGS) entry which is preliminary data.</text>
</comment>
<sequence>MNRKAQFAHFLKHKIGEYRFRLSEVLEVSDRSLNTFNSKLPQNNSDGRLLTYAFSAMTSQVQTIKDIVPVLLDREVPWSEYKNVRHMDFVAGARNAITHDGNPIIDLWVDGKYYVASPFLRIGARGETITVVPPTEDLATVSLEFTHDFSAKLLELVEGTANDPSILKPIYGREYFEEAMRHPAIPEFARDLYAESDKTEHDKNDPSRLEILLSDLNGLISYSLGGLAGKQPDRSQS</sequence>
<name>A0ABT1TW29_9GAMM</name>
<evidence type="ECO:0000313" key="2">
    <source>
        <dbReference type="Proteomes" id="UP001524570"/>
    </source>
</evidence>
<gene>
    <name evidence="1" type="ORF">NP589_16190</name>
</gene>
<dbReference type="RefSeq" id="WP_256607931.1">
    <property type="nucleotide sequence ID" value="NZ_JANIBL010000055.1"/>
</dbReference>
<organism evidence="1 2">
    <name type="scientific">Methylomonas rosea</name>
    <dbReference type="NCBI Taxonomy" id="2952227"/>
    <lineage>
        <taxon>Bacteria</taxon>
        <taxon>Pseudomonadati</taxon>
        <taxon>Pseudomonadota</taxon>
        <taxon>Gammaproteobacteria</taxon>
        <taxon>Methylococcales</taxon>
        <taxon>Methylococcaceae</taxon>
        <taxon>Methylomonas</taxon>
    </lineage>
</organism>
<dbReference type="EMBL" id="JANIBL010000055">
    <property type="protein sequence ID" value="MCQ8118976.1"/>
    <property type="molecule type" value="Genomic_DNA"/>
</dbReference>